<dbReference type="EMBL" id="JACJIQ010000017">
    <property type="protein sequence ID" value="MBA9078956.1"/>
    <property type="molecule type" value="Genomic_DNA"/>
</dbReference>
<proteinExistence type="predicted"/>
<protein>
    <submittedName>
        <fullName evidence="1">Uncharacterized protein</fullName>
    </submittedName>
</protein>
<sequence length="67" mass="8170">MRDQELNRERNTRIRRDFQKLKAEPVAVEYAGEKVFIQLQPQQIMQVLERRYFITARTIENVIYNQS</sequence>
<reference evidence="1 2" key="1">
    <citation type="submission" date="2020-08" db="EMBL/GenBank/DDBJ databases">
        <title>Genomic Encyclopedia of Type Strains, Phase IV (KMG-IV): sequencing the most valuable type-strain genomes for metagenomic binning, comparative biology and taxonomic classification.</title>
        <authorList>
            <person name="Goeker M."/>
        </authorList>
    </citation>
    <scope>NUCLEOTIDE SEQUENCE [LARGE SCALE GENOMIC DNA]</scope>
    <source>
        <strain evidence="1 2">DSM 29854</strain>
    </source>
</reference>
<evidence type="ECO:0000313" key="1">
    <source>
        <dbReference type="EMBL" id="MBA9078956.1"/>
    </source>
</evidence>
<name>A0A839GW43_9BACT</name>
<gene>
    <name evidence="1" type="ORF">FHS90_003690</name>
</gene>
<accession>A0A839GW43</accession>
<organism evidence="1 2">
    <name type="scientific">Rufibacter quisquiliarum</name>
    <dbReference type="NCBI Taxonomy" id="1549639"/>
    <lineage>
        <taxon>Bacteria</taxon>
        <taxon>Pseudomonadati</taxon>
        <taxon>Bacteroidota</taxon>
        <taxon>Cytophagia</taxon>
        <taxon>Cytophagales</taxon>
        <taxon>Hymenobacteraceae</taxon>
        <taxon>Rufibacter</taxon>
    </lineage>
</organism>
<evidence type="ECO:0000313" key="2">
    <source>
        <dbReference type="Proteomes" id="UP000563094"/>
    </source>
</evidence>
<dbReference type="RefSeq" id="WP_182514013.1">
    <property type="nucleotide sequence ID" value="NZ_JACJIQ010000017.1"/>
</dbReference>
<keyword evidence="2" id="KW-1185">Reference proteome</keyword>
<comment type="caution">
    <text evidence="1">The sequence shown here is derived from an EMBL/GenBank/DDBJ whole genome shotgun (WGS) entry which is preliminary data.</text>
</comment>
<dbReference type="AlphaFoldDB" id="A0A839GW43"/>
<dbReference type="Proteomes" id="UP000563094">
    <property type="component" value="Unassembled WGS sequence"/>
</dbReference>